<organism evidence="1 2">
    <name type="scientific">Urocitellus parryii</name>
    <name type="common">Arctic ground squirrel</name>
    <name type="synonym">Spermophilus parryii</name>
    <dbReference type="NCBI Taxonomy" id="9999"/>
    <lineage>
        <taxon>Eukaryota</taxon>
        <taxon>Metazoa</taxon>
        <taxon>Chordata</taxon>
        <taxon>Craniata</taxon>
        <taxon>Vertebrata</taxon>
        <taxon>Euteleostomi</taxon>
        <taxon>Mammalia</taxon>
        <taxon>Eutheria</taxon>
        <taxon>Euarchontoglires</taxon>
        <taxon>Glires</taxon>
        <taxon>Rodentia</taxon>
        <taxon>Sciuromorpha</taxon>
        <taxon>Sciuridae</taxon>
        <taxon>Xerinae</taxon>
        <taxon>Marmotini</taxon>
        <taxon>Urocitellus</taxon>
    </lineage>
</organism>
<keyword evidence="2" id="KW-1185">Reference proteome</keyword>
<protein>
    <submittedName>
        <fullName evidence="1">WD repeat domain 70</fullName>
    </submittedName>
</protein>
<dbReference type="AlphaFoldDB" id="A0A8D2HVZ4"/>
<evidence type="ECO:0000313" key="2">
    <source>
        <dbReference type="Proteomes" id="UP000694417"/>
    </source>
</evidence>
<dbReference type="GeneTree" id="ENSGT00390000015433"/>
<sequence>HSEARLPPRLQAECGTGVGCGCRTFLCAACHGALGAQRSDRLRRVGTRPRAGSYHGLHGVRSCLQPYVYYLLVNTDQQIGKKARTFDLEAMFEQTRRTAVERSRKTLAEPVFGRLGQRWLSELFTPLTVDPDSIEN</sequence>
<accession>A0A8D2HVZ4</accession>
<evidence type="ECO:0000313" key="1">
    <source>
        <dbReference type="Ensembl" id="ENSUPAP00010017607.1"/>
    </source>
</evidence>
<reference evidence="1" key="2">
    <citation type="submission" date="2025-09" db="UniProtKB">
        <authorList>
            <consortium name="Ensembl"/>
        </authorList>
    </citation>
    <scope>IDENTIFICATION</scope>
</reference>
<proteinExistence type="predicted"/>
<name>A0A8D2HVZ4_UROPR</name>
<dbReference type="Ensembl" id="ENSUPAT00010020059.1">
    <property type="protein sequence ID" value="ENSUPAP00010017607.1"/>
    <property type="gene ID" value="ENSUPAG00010013979.1"/>
</dbReference>
<reference evidence="1" key="1">
    <citation type="submission" date="2025-08" db="UniProtKB">
        <authorList>
            <consortium name="Ensembl"/>
        </authorList>
    </citation>
    <scope>IDENTIFICATION</scope>
</reference>
<dbReference type="Proteomes" id="UP000694417">
    <property type="component" value="Unplaced"/>
</dbReference>
<gene>
    <name evidence="1" type="primary">WDR70</name>
</gene>